<evidence type="ECO:0000256" key="8">
    <source>
        <dbReference type="ARBA" id="ARBA00023034"/>
    </source>
</evidence>
<evidence type="ECO:0000256" key="2">
    <source>
        <dbReference type="ARBA" id="ARBA00008661"/>
    </source>
</evidence>
<dbReference type="Proteomes" id="UP000092461">
    <property type="component" value="Unassembled WGS sequence"/>
</dbReference>
<evidence type="ECO:0000313" key="12">
    <source>
        <dbReference type="EnsemblMetazoa" id="LLOJ003020-PA"/>
    </source>
</evidence>
<evidence type="ECO:0000256" key="3">
    <source>
        <dbReference type="ARBA" id="ARBA00022676"/>
    </source>
</evidence>
<proteinExistence type="inferred from homology"/>
<keyword evidence="13" id="KW-1185">Reference proteome</keyword>
<dbReference type="GO" id="GO:0006493">
    <property type="term" value="P:protein O-linked glycosylation"/>
    <property type="evidence" value="ECO:0007669"/>
    <property type="project" value="TreeGrafter"/>
</dbReference>
<evidence type="ECO:0000313" key="13">
    <source>
        <dbReference type="Proteomes" id="UP000092461"/>
    </source>
</evidence>
<evidence type="ECO:0000256" key="10">
    <source>
        <dbReference type="ARBA" id="ARBA00023180"/>
    </source>
</evidence>
<comment type="similarity">
    <text evidence="2 11">Belongs to the glycosyltransferase 31 family.</text>
</comment>
<keyword evidence="8 11" id="KW-0333">Golgi apparatus</keyword>
<evidence type="ECO:0000256" key="9">
    <source>
        <dbReference type="ARBA" id="ARBA00023136"/>
    </source>
</evidence>
<dbReference type="SUPFAM" id="SSF53448">
    <property type="entry name" value="Nucleotide-diphospho-sugar transferases"/>
    <property type="match status" value="1"/>
</dbReference>
<keyword evidence="9 11" id="KW-0472">Membrane</keyword>
<reference evidence="12" key="1">
    <citation type="submission" date="2020-05" db="UniProtKB">
        <authorList>
            <consortium name="EnsemblMetazoa"/>
        </authorList>
    </citation>
    <scope>IDENTIFICATION</scope>
    <source>
        <strain evidence="12">Jacobina</strain>
    </source>
</reference>
<protein>
    <recommendedName>
        <fullName evidence="11">Hexosyltransferase</fullName>
        <ecNumber evidence="11">2.4.1.-</ecNumber>
    </recommendedName>
</protein>
<evidence type="ECO:0000256" key="7">
    <source>
        <dbReference type="ARBA" id="ARBA00022989"/>
    </source>
</evidence>
<keyword evidence="6 11" id="KW-0735">Signal-anchor</keyword>
<evidence type="ECO:0000256" key="5">
    <source>
        <dbReference type="ARBA" id="ARBA00022692"/>
    </source>
</evidence>
<feature type="transmembrane region" description="Helical" evidence="11">
    <location>
        <begin position="6"/>
        <end position="29"/>
    </location>
</feature>
<name>A0A1B0CF99_LUTLO</name>
<keyword evidence="10" id="KW-0325">Glycoprotein</keyword>
<dbReference type="EMBL" id="AJWK01009855">
    <property type="status" value="NOT_ANNOTATED_CDS"/>
    <property type="molecule type" value="Genomic_DNA"/>
</dbReference>
<keyword evidence="7 11" id="KW-1133">Transmembrane helix</keyword>
<dbReference type="InterPro" id="IPR029044">
    <property type="entry name" value="Nucleotide-diphossugar_trans"/>
</dbReference>
<accession>A0A1B0CF99</accession>
<dbReference type="EnsemblMetazoa" id="LLOJ003020-RA">
    <property type="protein sequence ID" value="LLOJ003020-PA"/>
    <property type="gene ID" value="LLOJ003020"/>
</dbReference>
<keyword evidence="4" id="KW-0808">Transferase</keyword>
<dbReference type="PANTHER" id="PTHR11214">
    <property type="entry name" value="BETA-1,3-N-ACETYLGLUCOSAMINYLTRANSFERASE"/>
    <property type="match status" value="1"/>
</dbReference>
<dbReference type="PANTHER" id="PTHR11214:SF314">
    <property type="entry name" value="HEXOSYLTRANSFERASE"/>
    <property type="match status" value="1"/>
</dbReference>
<evidence type="ECO:0000256" key="6">
    <source>
        <dbReference type="ARBA" id="ARBA00022968"/>
    </source>
</evidence>
<dbReference type="GO" id="GO:0016758">
    <property type="term" value="F:hexosyltransferase activity"/>
    <property type="evidence" value="ECO:0007669"/>
    <property type="project" value="InterPro"/>
</dbReference>
<dbReference type="EC" id="2.4.1.-" evidence="11"/>
<evidence type="ECO:0000256" key="11">
    <source>
        <dbReference type="RuleBase" id="RU363063"/>
    </source>
</evidence>
<dbReference type="AlphaFoldDB" id="A0A1B0CF99"/>
<comment type="subcellular location">
    <subcellularLocation>
        <location evidence="1 11">Golgi apparatus membrane</location>
        <topology evidence="1 11">Single-pass type II membrane protein</topology>
    </subcellularLocation>
</comment>
<organism evidence="12 13">
    <name type="scientific">Lutzomyia longipalpis</name>
    <name type="common">Sand fly</name>
    <dbReference type="NCBI Taxonomy" id="7200"/>
    <lineage>
        <taxon>Eukaryota</taxon>
        <taxon>Metazoa</taxon>
        <taxon>Ecdysozoa</taxon>
        <taxon>Arthropoda</taxon>
        <taxon>Hexapoda</taxon>
        <taxon>Insecta</taxon>
        <taxon>Pterygota</taxon>
        <taxon>Neoptera</taxon>
        <taxon>Endopterygota</taxon>
        <taxon>Diptera</taxon>
        <taxon>Nematocera</taxon>
        <taxon>Psychodoidea</taxon>
        <taxon>Psychodidae</taxon>
        <taxon>Lutzomyia</taxon>
        <taxon>Lutzomyia</taxon>
    </lineage>
</organism>
<dbReference type="GO" id="GO:0000139">
    <property type="term" value="C:Golgi membrane"/>
    <property type="evidence" value="ECO:0007669"/>
    <property type="project" value="UniProtKB-SubCell"/>
</dbReference>
<dbReference type="FunFam" id="3.90.550.50:FF:000001">
    <property type="entry name" value="Hexosyltransferase"/>
    <property type="match status" value="1"/>
</dbReference>
<keyword evidence="3 11" id="KW-0328">Glycosyltransferase</keyword>
<keyword evidence="5 11" id="KW-0812">Transmembrane</keyword>
<sequence length="354" mass="41013">MSPKRASLIVGFVSVTLVVYVYLFITWQLQYVELTRKKRQDFYNLMSWQSRNLTDFIQPDHRTCVICPKVPDVCRDGREANTTIFFVTTSPTNREKRDVIRSTWAQKANPKPFFVTGHIPDSKTMNLLEEEARLYNDIVVEDFVDTYVNLTLKTGFMFKNFLSICPKAKYMMKCDDDVMVNPNVVEALVAKVAGPNKPLIGRLFVSPEPFRDIHSKYYIPYWLYDKPLFPPYLSGPGYLVPGESVQKILEESFKEPLINLEDVFFTGIIAMEKLNMTLQNSKRFFTYYSMQMGKCAVQKAALLHHLEDKEMLDLWNEIWNGKLNCSSKHQGFRSVLSGIGIPPFFLRKNSLDLE</sequence>
<dbReference type="VEuPathDB" id="VectorBase:LLOJ003020"/>
<dbReference type="InterPro" id="IPR002659">
    <property type="entry name" value="Glyco_trans_31"/>
</dbReference>
<dbReference type="VEuPathDB" id="VectorBase:LLONM1_010220"/>
<dbReference type="Pfam" id="PF01762">
    <property type="entry name" value="Galactosyl_T"/>
    <property type="match status" value="1"/>
</dbReference>
<dbReference type="Gene3D" id="3.90.550.50">
    <property type="match status" value="1"/>
</dbReference>
<evidence type="ECO:0000256" key="4">
    <source>
        <dbReference type="ARBA" id="ARBA00022679"/>
    </source>
</evidence>
<evidence type="ECO:0000256" key="1">
    <source>
        <dbReference type="ARBA" id="ARBA00004323"/>
    </source>
</evidence>